<feature type="transmembrane region" description="Helical" evidence="1">
    <location>
        <begin position="21"/>
        <end position="43"/>
    </location>
</feature>
<keyword evidence="1" id="KW-1133">Transmembrane helix</keyword>
<name>A0AAE7PG23_9RHAB</name>
<keyword evidence="1" id="KW-0812">Transmembrane</keyword>
<dbReference type="GeneID" id="80539512"/>
<protein>
    <submittedName>
        <fullName evidence="2">P6 protein</fullName>
    </submittedName>
</protein>
<dbReference type="RefSeq" id="YP_010800862.1">
    <property type="nucleotide sequence ID" value="NC_076909.1"/>
</dbReference>
<organism evidence="2 3">
    <name type="scientific">Rose virus R</name>
    <dbReference type="NCBI Taxonomy" id="2805917"/>
    <lineage>
        <taxon>Viruses</taxon>
        <taxon>Riboviria</taxon>
        <taxon>Orthornavirae</taxon>
        <taxon>Negarnaviricota</taxon>
        <taxon>Haploviricotina</taxon>
        <taxon>Monjiviricetes</taxon>
        <taxon>Mononegavirales</taxon>
        <taxon>Rhabdoviridae</taxon>
        <taxon>Betarhabdovirinae</taxon>
        <taxon>Betacytorhabdovirus</taxon>
        <taxon>Betacytorhabdovirus alpharosae</taxon>
        <taxon>Cytorhabdovirus rosae</taxon>
    </lineage>
</organism>
<reference evidence="2" key="1">
    <citation type="journal article" date="2021" name="Arch.">
        <title>Rose virus R, a cytorhabdovirus infecting rose.</title>
        <authorList>
            <person name="Bolus S."/>
            <person name="Al Rwahnih M."/>
            <person name="Grinstead S.C."/>
            <person name="Mollov D."/>
        </authorList>
    </citation>
    <scope>NUCLEOTIDE SEQUENCE</scope>
    <source>
        <strain evidence="2">MDR92016</strain>
    </source>
</reference>
<evidence type="ECO:0000313" key="2">
    <source>
        <dbReference type="EMBL" id="QQZ02078.1"/>
    </source>
</evidence>
<evidence type="ECO:0000256" key="1">
    <source>
        <dbReference type="SAM" id="Phobius"/>
    </source>
</evidence>
<sequence length="65" mass="7896">MNICNWIFYEILQPYEIIREIWQSCVICVVVFIATLLFTRYIFCRILRRGINKSARSMGVYYHKV</sequence>
<dbReference type="Proteomes" id="UP000830652">
    <property type="component" value="Segment"/>
</dbReference>
<accession>A0AAE7PG23</accession>
<dbReference type="EMBL" id="MT952336">
    <property type="protein sequence ID" value="QQZ02078.1"/>
    <property type="molecule type" value="Genomic_RNA"/>
</dbReference>
<keyword evidence="3" id="KW-1185">Reference proteome</keyword>
<proteinExistence type="predicted"/>
<keyword evidence="1" id="KW-0472">Membrane</keyword>
<dbReference type="KEGG" id="vg:80539512"/>
<evidence type="ECO:0000313" key="3">
    <source>
        <dbReference type="Proteomes" id="UP000830652"/>
    </source>
</evidence>